<name>A0A412ZCU2_9BACT</name>
<dbReference type="InterPro" id="IPR003607">
    <property type="entry name" value="HD/PDEase_dom"/>
</dbReference>
<dbReference type="InterPro" id="IPR050135">
    <property type="entry name" value="dGTPase-like"/>
</dbReference>
<dbReference type="EMBL" id="QRZL01000007">
    <property type="protein sequence ID" value="RGV77983.1"/>
    <property type="molecule type" value="Genomic_DNA"/>
</dbReference>
<dbReference type="InterPro" id="IPR023293">
    <property type="entry name" value="dGTP_triP_hydro_central_sf"/>
</dbReference>
<evidence type="ECO:0000259" key="2">
    <source>
        <dbReference type="SMART" id="SM00471"/>
    </source>
</evidence>
<accession>A0A412ZCU2</accession>
<comment type="caution">
    <text evidence="3">The sequence shown here is derived from an EMBL/GenBank/DDBJ whole genome shotgun (WGS) entry which is preliminary data.</text>
</comment>
<dbReference type="AlphaFoldDB" id="A0A412ZCU2"/>
<dbReference type="SUPFAM" id="SSF109604">
    <property type="entry name" value="HD-domain/PDEase-like"/>
    <property type="match status" value="1"/>
</dbReference>
<dbReference type="Proteomes" id="UP000283678">
    <property type="component" value="Unassembled WGS sequence"/>
</dbReference>
<reference evidence="3 4" key="1">
    <citation type="submission" date="2018-08" db="EMBL/GenBank/DDBJ databases">
        <title>A genome reference for cultivated species of the human gut microbiota.</title>
        <authorList>
            <person name="Zou Y."/>
            <person name="Xue W."/>
            <person name="Luo G."/>
        </authorList>
    </citation>
    <scope>NUCLEOTIDE SEQUENCE [LARGE SCALE GENOMIC DNA]</scope>
    <source>
        <strain evidence="3 4">AF14-1AC</strain>
    </source>
</reference>
<dbReference type="NCBIfam" id="TIGR01353">
    <property type="entry name" value="dGTP_triPase"/>
    <property type="match status" value="1"/>
</dbReference>
<evidence type="ECO:0000313" key="4">
    <source>
        <dbReference type="Proteomes" id="UP000283678"/>
    </source>
</evidence>
<sequence>MMNWKQLISNKRFGMEELHEARKDDRSEFQRDYDRLIFSAPFRRLQNKTQVFPLPGSVFVHNRLTHSLEVSCVGRSLGNDVANQLLKKYPDLVDSHISEIGSIVSAACLAHDLGNPPFGHSGEKAISTYFSEGQGMALKKELSPMEWDDLTHFEGNANAFRILTHQFEGRRKGGFVMTYSTLASIVKYPFSSQLAGKKSKFGFFLSEEADYQKIARELGIIQLSKPDEPLRYARHPLVYLVEAADDICYQMMDIEDAHKLKLLTHDETKGLYMLFFDEKRKKRIEEVCRIVTDVNEQIAYLRSSVIGALIKECTRVFTENEKKILAGEFEGALIKHICSPLKEAYENCSAIALQRIYRSSDVLDIELAGFRVISTLIDLMINAVRSPEKAYSQLLINRVSGQYNVNAPTLYGKIQAVLDYISGMTDVYALDLYRKIKGNSLPAV</sequence>
<dbReference type="Gene3D" id="1.10.3550.10">
    <property type="entry name" value="eoxyguanosinetriphosphate triphosphohydrolase domain-like"/>
    <property type="match status" value="1"/>
</dbReference>
<dbReference type="InterPro" id="IPR027432">
    <property type="entry name" value="dGTP_triphosphohydrolase_C"/>
</dbReference>
<dbReference type="Gene3D" id="1.10.3210.10">
    <property type="entry name" value="Hypothetical protein af1432"/>
    <property type="match status" value="1"/>
</dbReference>
<evidence type="ECO:0000313" key="3">
    <source>
        <dbReference type="EMBL" id="RGV77983.1"/>
    </source>
</evidence>
<dbReference type="GO" id="GO:0006203">
    <property type="term" value="P:dGTP catabolic process"/>
    <property type="evidence" value="ECO:0007669"/>
    <property type="project" value="TreeGrafter"/>
</dbReference>
<feature type="domain" description="HD/PDEase" evidence="2">
    <location>
        <begin position="59"/>
        <end position="259"/>
    </location>
</feature>
<dbReference type="Pfam" id="PF01966">
    <property type="entry name" value="HD"/>
    <property type="match status" value="1"/>
</dbReference>
<dbReference type="SMART" id="SM00471">
    <property type="entry name" value="HDc"/>
    <property type="match status" value="1"/>
</dbReference>
<dbReference type="InterPro" id="IPR006674">
    <property type="entry name" value="HD_domain"/>
</dbReference>
<proteinExistence type="predicted"/>
<protein>
    <submittedName>
        <fullName evidence="3">Deoxyguanosinetriphosphate triphosphohydrolase</fullName>
    </submittedName>
</protein>
<dbReference type="PANTHER" id="PTHR11373:SF32">
    <property type="entry name" value="DEOXYGUANOSINETRIPHOSPHATE TRIPHOSPHOHYDROLASE"/>
    <property type="match status" value="1"/>
</dbReference>
<keyword evidence="1 3" id="KW-0378">Hydrolase</keyword>
<evidence type="ECO:0000256" key="1">
    <source>
        <dbReference type="ARBA" id="ARBA00022801"/>
    </source>
</evidence>
<dbReference type="Pfam" id="PF13286">
    <property type="entry name" value="HD_assoc"/>
    <property type="match status" value="1"/>
</dbReference>
<dbReference type="GO" id="GO:0008832">
    <property type="term" value="F:dGTPase activity"/>
    <property type="evidence" value="ECO:0007669"/>
    <property type="project" value="TreeGrafter"/>
</dbReference>
<dbReference type="PANTHER" id="PTHR11373">
    <property type="entry name" value="DEOXYNUCLEOSIDE TRIPHOSPHATE TRIPHOSPHOHYDROLASE"/>
    <property type="match status" value="1"/>
</dbReference>
<dbReference type="InterPro" id="IPR006261">
    <property type="entry name" value="dGTPase"/>
</dbReference>
<dbReference type="InterPro" id="IPR026875">
    <property type="entry name" value="PHydrolase_assoc_dom"/>
</dbReference>
<organism evidence="3 4">
    <name type="scientific">Phocaeicola dorei</name>
    <dbReference type="NCBI Taxonomy" id="357276"/>
    <lineage>
        <taxon>Bacteria</taxon>
        <taxon>Pseudomonadati</taxon>
        <taxon>Bacteroidota</taxon>
        <taxon>Bacteroidia</taxon>
        <taxon>Bacteroidales</taxon>
        <taxon>Bacteroidaceae</taxon>
        <taxon>Phocaeicola</taxon>
    </lineage>
</organism>
<dbReference type="Gene3D" id="1.10.3410.10">
    <property type="entry name" value="putative deoxyguanosinetriphosphate triphosphohydrolase like domain"/>
    <property type="match status" value="1"/>
</dbReference>
<dbReference type="NCBIfam" id="NF002205">
    <property type="entry name" value="PRK01096.1"/>
    <property type="match status" value="1"/>
</dbReference>
<gene>
    <name evidence="3" type="ORF">DWW04_08660</name>
</gene>